<evidence type="ECO:0000313" key="4">
    <source>
        <dbReference type="Proteomes" id="UP001383192"/>
    </source>
</evidence>
<accession>A0AAW0CG57</accession>
<dbReference type="PANTHER" id="PTHR20883:SF51">
    <property type="entry name" value="PHYTANOYL-COA HYDROXYLASE"/>
    <property type="match status" value="1"/>
</dbReference>
<protein>
    <submittedName>
        <fullName evidence="3">Uncharacterized protein</fullName>
    </submittedName>
</protein>
<reference evidence="3 4" key="1">
    <citation type="submission" date="2024-01" db="EMBL/GenBank/DDBJ databases">
        <title>A draft genome for a cacao thread blight-causing isolate of Paramarasmius palmivorus.</title>
        <authorList>
            <person name="Baruah I.K."/>
            <person name="Bukari Y."/>
            <person name="Amoako-Attah I."/>
            <person name="Meinhardt L.W."/>
            <person name="Bailey B.A."/>
            <person name="Cohen S.P."/>
        </authorList>
    </citation>
    <scope>NUCLEOTIDE SEQUENCE [LARGE SCALE GENOMIC DNA]</scope>
    <source>
        <strain evidence="3 4">GH-12</strain>
    </source>
</reference>
<dbReference type="EMBL" id="JAYKXP010000042">
    <property type="protein sequence ID" value="KAK7038820.1"/>
    <property type="molecule type" value="Genomic_DNA"/>
</dbReference>
<organism evidence="3 4">
    <name type="scientific">Paramarasmius palmivorus</name>
    <dbReference type="NCBI Taxonomy" id="297713"/>
    <lineage>
        <taxon>Eukaryota</taxon>
        <taxon>Fungi</taxon>
        <taxon>Dikarya</taxon>
        <taxon>Basidiomycota</taxon>
        <taxon>Agaricomycotina</taxon>
        <taxon>Agaricomycetes</taxon>
        <taxon>Agaricomycetidae</taxon>
        <taxon>Agaricales</taxon>
        <taxon>Marasmiineae</taxon>
        <taxon>Marasmiaceae</taxon>
        <taxon>Paramarasmius</taxon>
    </lineage>
</organism>
<dbReference type="AlphaFoldDB" id="A0AAW0CG57"/>
<comment type="similarity">
    <text evidence="2">Belongs to the PhyH family.</text>
</comment>
<evidence type="ECO:0000256" key="2">
    <source>
        <dbReference type="ARBA" id="ARBA00005830"/>
    </source>
</evidence>
<gene>
    <name evidence="3" type="ORF">VNI00_010450</name>
</gene>
<comment type="cofactor">
    <cofactor evidence="1">
        <name>Fe cation</name>
        <dbReference type="ChEBI" id="CHEBI:24875"/>
    </cofactor>
</comment>
<keyword evidence="4" id="KW-1185">Reference proteome</keyword>
<dbReference type="PANTHER" id="PTHR20883">
    <property type="entry name" value="PHYTANOYL-COA DIOXYGENASE DOMAIN CONTAINING 1"/>
    <property type="match status" value="1"/>
</dbReference>
<dbReference type="InterPro" id="IPR008775">
    <property type="entry name" value="Phytyl_CoA_dOase-like"/>
</dbReference>
<proteinExistence type="inferred from homology"/>
<comment type="caution">
    <text evidence="3">The sequence shown here is derived from an EMBL/GenBank/DDBJ whole genome shotgun (WGS) entry which is preliminary data.</text>
</comment>
<dbReference type="Proteomes" id="UP001383192">
    <property type="component" value="Unassembled WGS sequence"/>
</dbReference>
<evidence type="ECO:0000256" key="1">
    <source>
        <dbReference type="ARBA" id="ARBA00001962"/>
    </source>
</evidence>
<dbReference type="SUPFAM" id="SSF51197">
    <property type="entry name" value="Clavaminate synthase-like"/>
    <property type="match status" value="1"/>
</dbReference>
<name>A0AAW0CG57_9AGAR</name>
<evidence type="ECO:0000313" key="3">
    <source>
        <dbReference type="EMBL" id="KAK7038820.1"/>
    </source>
</evidence>
<sequence length="316" mass="35540">MVFHLYCANTQVDDILVFACPRFPMVHITTDQKASFERDGYLILPAISEDVSKNIVTWTNEVKNLPHRSNAWMHYEEVDSKGQHILCRTENFANYHDGFNNLFRGREILGILEQLGGEEMVLFKEKINYKAPWAGGFRPHLDSPSYQHIGNVKHLSILMASEPATLENGCLEVVAGSHKDSVPLGDDKCIDPSWCDKQTWTPVPLKTGEFLIFGSYLAHRSGPNNSPNGRAAIYATYNAISDGGDKHDAYYIDRRKNWPPTADRLMGEKYAKGAKLYAYVVPIIRSFNFTNSCLVYASFGSPMLTVDAESYKAMGL</sequence>
<dbReference type="Gene3D" id="2.60.120.620">
    <property type="entry name" value="q2cbj1_9rhob like domain"/>
    <property type="match status" value="1"/>
</dbReference>
<dbReference type="Pfam" id="PF05721">
    <property type="entry name" value="PhyH"/>
    <property type="match status" value="1"/>
</dbReference>